<dbReference type="GO" id="GO:0005829">
    <property type="term" value="C:cytosol"/>
    <property type="evidence" value="ECO:0007669"/>
    <property type="project" value="TreeGrafter"/>
</dbReference>
<organism evidence="5 6">
    <name type="scientific">Mesorhizobium denitrificans</name>
    <dbReference type="NCBI Taxonomy" id="2294114"/>
    <lineage>
        <taxon>Bacteria</taxon>
        <taxon>Pseudomonadati</taxon>
        <taxon>Pseudomonadota</taxon>
        <taxon>Alphaproteobacteria</taxon>
        <taxon>Hyphomicrobiales</taxon>
        <taxon>Phyllobacteriaceae</taxon>
        <taxon>Mesorhizobium</taxon>
    </lineage>
</organism>
<accession>A0A371XJG1</accession>
<gene>
    <name evidence="5" type="ORF">DY251_00970</name>
</gene>
<dbReference type="Pfam" id="PF00701">
    <property type="entry name" value="DHDPS"/>
    <property type="match status" value="1"/>
</dbReference>
<dbReference type="SMART" id="SM01130">
    <property type="entry name" value="DHDPS"/>
    <property type="match status" value="1"/>
</dbReference>
<name>A0A371XJG1_9HYPH</name>
<dbReference type="GO" id="GO:0008840">
    <property type="term" value="F:4-hydroxy-tetrahydrodipicolinate synthase activity"/>
    <property type="evidence" value="ECO:0007669"/>
    <property type="project" value="TreeGrafter"/>
</dbReference>
<protein>
    <submittedName>
        <fullName evidence="5">Dihydrodipicolinate synthase family protein</fullName>
    </submittedName>
</protein>
<proteinExistence type="inferred from homology"/>
<evidence type="ECO:0000313" key="6">
    <source>
        <dbReference type="Proteomes" id="UP000262379"/>
    </source>
</evidence>
<dbReference type="Gene3D" id="3.20.20.70">
    <property type="entry name" value="Aldolase class I"/>
    <property type="match status" value="1"/>
</dbReference>
<dbReference type="EMBL" id="QURN01000001">
    <property type="protein sequence ID" value="RFC69349.1"/>
    <property type="molecule type" value="Genomic_DNA"/>
</dbReference>
<keyword evidence="6" id="KW-1185">Reference proteome</keyword>
<keyword evidence="2 3" id="KW-0456">Lyase</keyword>
<feature type="binding site" evidence="4">
    <location>
        <position position="214"/>
    </location>
    <ligand>
        <name>pyruvate</name>
        <dbReference type="ChEBI" id="CHEBI:15361"/>
    </ligand>
</feature>
<dbReference type="InterPro" id="IPR002220">
    <property type="entry name" value="DapA-like"/>
</dbReference>
<dbReference type="Proteomes" id="UP000262379">
    <property type="component" value="Unassembled WGS sequence"/>
</dbReference>
<dbReference type="PANTHER" id="PTHR12128:SF66">
    <property type="entry name" value="4-HYDROXY-2-OXOGLUTARATE ALDOLASE, MITOCHONDRIAL"/>
    <property type="match status" value="1"/>
</dbReference>
<dbReference type="RefSeq" id="WP_116621970.1">
    <property type="nucleotide sequence ID" value="NZ_QURN01000001.1"/>
</dbReference>
<dbReference type="InterPro" id="IPR013785">
    <property type="entry name" value="Aldolase_TIM"/>
</dbReference>
<dbReference type="CDD" id="cd00408">
    <property type="entry name" value="DHDPS-like"/>
    <property type="match status" value="1"/>
</dbReference>
<dbReference type="AlphaFoldDB" id="A0A371XJG1"/>
<dbReference type="SUPFAM" id="SSF51569">
    <property type="entry name" value="Aldolase"/>
    <property type="match status" value="1"/>
</dbReference>
<evidence type="ECO:0000313" key="5">
    <source>
        <dbReference type="EMBL" id="RFC69349.1"/>
    </source>
</evidence>
<comment type="similarity">
    <text evidence="1 3">Belongs to the DapA family.</text>
</comment>
<evidence type="ECO:0000256" key="2">
    <source>
        <dbReference type="ARBA" id="ARBA00023239"/>
    </source>
</evidence>
<evidence type="ECO:0000256" key="1">
    <source>
        <dbReference type="ARBA" id="ARBA00007592"/>
    </source>
</evidence>
<dbReference type="PIRSF" id="PIRSF001365">
    <property type="entry name" value="DHDPS"/>
    <property type="match status" value="1"/>
</dbReference>
<evidence type="ECO:0000256" key="3">
    <source>
        <dbReference type="PIRNR" id="PIRNR001365"/>
    </source>
</evidence>
<evidence type="ECO:0000256" key="4">
    <source>
        <dbReference type="PIRSR" id="PIRSR001365-2"/>
    </source>
</evidence>
<comment type="caution">
    <text evidence="5">The sequence shown here is derived from an EMBL/GenBank/DDBJ whole genome shotgun (WGS) entry which is preliminary data.</text>
</comment>
<dbReference type="PANTHER" id="PTHR12128">
    <property type="entry name" value="DIHYDRODIPICOLINATE SYNTHASE"/>
    <property type="match status" value="1"/>
</dbReference>
<reference evidence="6" key="1">
    <citation type="submission" date="2018-08" db="EMBL/GenBank/DDBJ databases">
        <authorList>
            <person name="Im W.T."/>
        </authorList>
    </citation>
    <scope>NUCLEOTIDE SEQUENCE [LARGE SCALE GENOMIC DNA]</scope>
    <source>
        <strain evidence="6">LA-28</strain>
    </source>
</reference>
<sequence length="307" mass="33612">MKLSKPLTGILPVAPTPFFDDGRVDEDGMRRVIDCMIDQGVDAICILANYSEQFLLSDEERARLTRLSLEHAAGRVPIIVTISHFSTGIATERAKFAESLGAAMVMMMPPYHGSGLYPAPSGIFEHFKSVNDAISIPIMVQDAPLSGVQLPVDLLAKLARELENVSYFKIECPFAADKLAALIEAAGDHIEGPFDGEEAVTLLADLDAGATGTMTSAMFPELIRPIVMDYRAGRTDAALDQWKKCLPLINHENRQCGLRACKTVFAAGGVIRSDHVRHPLKPMSERTKSRLLELARDLDILALRWGK</sequence>